<keyword evidence="2" id="KW-1003">Cell membrane</keyword>
<feature type="transmembrane region" description="Helical" evidence="8">
    <location>
        <begin position="827"/>
        <end position="848"/>
    </location>
</feature>
<dbReference type="Proteomes" id="UP000823849">
    <property type="component" value="Unassembled WGS sequence"/>
</dbReference>
<feature type="coiled-coil region" evidence="6">
    <location>
        <begin position="718"/>
        <end position="784"/>
    </location>
</feature>
<name>A0A9D2SNV7_9FIRM</name>
<accession>A0A9D2SNV7</accession>
<comment type="subcellular location">
    <subcellularLocation>
        <location evidence="1">Cell membrane</location>
        <topology evidence="1">Multi-pass membrane protein</topology>
    </subcellularLocation>
</comment>
<dbReference type="EMBL" id="DWWU01000040">
    <property type="protein sequence ID" value="HJC16109.1"/>
    <property type="molecule type" value="Genomic_DNA"/>
</dbReference>
<feature type="transmembrane region" description="Helical" evidence="8">
    <location>
        <begin position="922"/>
        <end position="941"/>
    </location>
</feature>
<protein>
    <submittedName>
        <fullName evidence="10">FtsX-like permease family protein</fullName>
    </submittedName>
</protein>
<evidence type="ECO:0000256" key="1">
    <source>
        <dbReference type="ARBA" id="ARBA00004651"/>
    </source>
</evidence>
<comment type="caution">
    <text evidence="10">The sequence shown here is derived from an EMBL/GenBank/DDBJ whole genome shotgun (WGS) entry which is preliminary data.</text>
</comment>
<evidence type="ECO:0000256" key="3">
    <source>
        <dbReference type="ARBA" id="ARBA00022692"/>
    </source>
</evidence>
<evidence type="ECO:0000256" key="7">
    <source>
        <dbReference type="SAM" id="MobiDB-lite"/>
    </source>
</evidence>
<feature type="transmembrane region" description="Helical" evidence="8">
    <location>
        <begin position="1278"/>
        <end position="1300"/>
    </location>
</feature>
<evidence type="ECO:0000256" key="4">
    <source>
        <dbReference type="ARBA" id="ARBA00022989"/>
    </source>
</evidence>
<evidence type="ECO:0000256" key="5">
    <source>
        <dbReference type="ARBA" id="ARBA00023136"/>
    </source>
</evidence>
<keyword evidence="4 8" id="KW-1133">Transmembrane helix</keyword>
<evidence type="ECO:0000313" key="10">
    <source>
        <dbReference type="EMBL" id="HJC16109.1"/>
    </source>
</evidence>
<feature type="transmembrane region" description="Helical" evidence="8">
    <location>
        <begin position="869"/>
        <end position="890"/>
    </location>
</feature>
<evidence type="ECO:0000259" key="9">
    <source>
        <dbReference type="Pfam" id="PF02687"/>
    </source>
</evidence>
<keyword evidence="6" id="KW-0175">Coiled coil</keyword>
<dbReference type="InterPro" id="IPR038766">
    <property type="entry name" value="Membrane_comp_ABC_pdt"/>
</dbReference>
<organism evidence="10 11">
    <name type="scientific">Candidatus Fusicatenibacter intestinigallinarum</name>
    <dbReference type="NCBI Taxonomy" id="2838598"/>
    <lineage>
        <taxon>Bacteria</taxon>
        <taxon>Bacillati</taxon>
        <taxon>Bacillota</taxon>
        <taxon>Clostridia</taxon>
        <taxon>Lachnospirales</taxon>
        <taxon>Lachnospiraceae</taxon>
        <taxon>Fusicatenibacter</taxon>
    </lineage>
</organism>
<evidence type="ECO:0000256" key="2">
    <source>
        <dbReference type="ARBA" id="ARBA00022475"/>
    </source>
</evidence>
<dbReference type="SUPFAM" id="SSF57997">
    <property type="entry name" value="Tropomyosin"/>
    <property type="match status" value="1"/>
</dbReference>
<keyword evidence="3 8" id="KW-0812">Transmembrane</keyword>
<dbReference type="Pfam" id="PF02687">
    <property type="entry name" value="FtsX"/>
    <property type="match status" value="2"/>
</dbReference>
<feature type="transmembrane region" description="Helical" evidence="8">
    <location>
        <begin position="20"/>
        <end position="36"/>
    </location>
</feature>
<dbReference type="PANTHER" id="PTHR30287">
    <property type="entry name" value="MEMBRANE COMPONENT OF PREDICTED ABC SUPERFAMILY METABOLITE UPTAKE TRANSPORTER"/>
    <property type="match status" value="1"/>
</dbReference>
<feature type="domain" description="ABC3 transporter permease C-terminal" evidence="9">
    <location>
        <begin position="827"/>
        <end position="937"/>
    </location>
</feature>
<dbReference type="Gene3D" id="1.10.287.1490">
    <property type="match status" value="3"/>
</dbReference>
<evidence type="ECO:0000256" key="8">
    <source>
        <dbReference type="SAM" id="Phobius"/>
    </source>
</evidence>
<dbReference type="PANTHER" id="PTHR30287:SF1">
    <property type="entry name" value="INNER MEMBRANE PROTEIN"/>
    <property type="match status" value="1"/>
</dbReference>
<dbReference type="GO" id="GO:0005886">
    <property type="term" value="C:plasma membrane"/>
    <property type="evidence" value="ECO:0007669"/>
    <property type="project" value="UniProtKB-SubCell"/>
</dbReference>
<feature type="transmembrane region" description="Helical" evidence="8">
    <location>
        <begin position="1320"/>
        <end position="1339"/>
    </location>
</feature>
<evidence type="ECO:0000313" key="11">
    <source>
        <dbReference type="Proteomes" id="UP000823849"/>
    </source>
</evidence>
<feature type="compositionally biased region" description="Basic and acidic residues" evidence="7">
    <location>
        <begin position="418"/>
        <end position="428"/>
    </location>
</feature>
<keyword evidence="5 8" id="KW-0472">Membrane</keyword>
<evidence type="ECO:0000256" key="6">
    <source>
        <dbReference type="SAM" id="Coils"/>
    </source>
</evidence>
<reference evidence="10" key="1">
    <citation type="journal article" date="2021" name="PeerJ">
        <title>Extensive microbial diversity within the chicken gut microbiome revealed by metagenomics and culture.</title>
        <authorList>
            <person name="Gilroy R."/>
            <person name="Ravi A."/>
            <person name="Getino M."/>
            <person name="Pursley I."/>
            <person name="Horton D.L."/>
            <person name="Alikhan N.F."/>
            <person name="Baker D."/>
            <person name="Gharbi K."/>
            <person name="Hall N."/>
            <person name="Watson M."/>
            <person name="Adriaenssens E.M."/>
            <person name="Foster-Nyarko E."/>
            <person name="Jarju S."/>
            <person name="Secka A."/>
            <person name="Antonio M."/>
            <person name="Oren A."/>
            <person name="Chaudhuri R.R."/>
            <person name="La Ragione R."/>
            <person name="Hildebrand F."/>
            <person name="Pallen M.J."/>
        </authorList>
    </citation>
    <scope>NUCLEOTIDE SEQUENCE</scope>
    <source>
        <strain evidence="10">CHK185-5351</strain>
    </source>
</reference>
<feature type="transmembrane region" description="Helical" evidence="8">
    <location>
        <begin position="1222"/>
        <end position="1245"/>
    </location>
</feature>
<feature type="region of interest" description="Disordered" evidence="7">
    <location>
        <begin position="408"/>
        <end position="428"/>
    </location>
</feature>
<reference evidence="10" key="2">
    <citation type="submission" date="2021-04" db="EMBL/GenBank/DDBJ databases">
        <authorList>
            <person name="Gilroy R."/>
        </authorList>
    </citation>
    <scope>NUCLEOTIDE SEQUENCE</scope>
    <source>
        <strain evidence="10">CHK185-5351</strain>
    </source>
</reference>
<gene>
    <name evidence="10" type="ORF">H9705_09910</name>
</gene>
<feature type="transmembrane region" description="Helical" evidence="8">
    <location>
        <begin position="994"/>
        <end position="1014"/>
    </location>
</feature>
<dbReference type="InterPro" id="IPR003838">
    <property type="entry name" value="ABC3_permease_C"/>
</dbReference>
<feature type="domain" description="ABC3 transporter permease C-terminal" evidence="9">
    <location>
        <begin position="1229"/>
        <end position="1346"/>
    </location>
</feature>
<sequence>MKAFQRDLFREIGRNKGRFLSVLFIVMLGAAFFSGIRSSKNDMRQSADTYYDDVNFMDIKVISSLGLTEDDLEDMRNTDGVKAVTGGYTAEVLNSQSDMEFALKVIGLTEDVNQINLTEGRLPEKANECLADDLYLQQTGCGIGDTVTLESGSSEALSETLKEETYTIVGSGTLPYYMEMDRGTGMVGDGSMDAFLVVLPEVFKQSDVYTEAYVQVEGASELDSFSTEYEQKIADVIGRLEDIAGDACDRRYETIYQDGQKELEDARQEVTDAEQELQDAWDQIADGEQQLEDAKTAIADGEQELQDGEEEIASREQQMADARDQIAANEAELNSGQAQLQDGERQIADAEALLNEKEQQLISGKAELEASASELEAGRSQLEEQQATLDSGKAQIQEWTQQLEAAKAQTEASAQELEASKTELETKAQELEASKAELEAKAQELETGKAQLEEGKTQLEAGRAELETNRQAAEQGRATLEEGRPVYEAAKASLQQAESGIEGLRGQISAKEEEIRKMEEELAQTGQETSPEYEALLAEKAQLETQLADLETQAEAARAGISEFESGEAQVQEAEALVAAGEQKLAETEQTLKELEAALQSGETQLEEGRRQLADGEAQLEAARQQISAGEAQMEAARQQIADGETQLEAARQQTALGEAELEAYRGQIADGEAQMEAARRQIADGEAQIGQGRQELESQKAVLEQSRQQIVSGAAQIADAKSQLADGEAQIADARKTLEDAAAELADGRAQLEEKEQELADAKQEYEDAYAKAQPELADARQQIADGEQELADLAVPQWYVTDRDDITSAKGFADDSQRIDNLGQVFPLMFFLVAALISLTTMTRMVEEQRQQIGTLKALGYRDGAIALRYFSYAMMSTVTGAVIGVVIGEKLFPWVIMNAYGMLYLGLPEYLTPLNFEQGALAIVASMACTGLATLFACKRELSAKPAELMRPEPPKNGRRVLLERVTILWKHLNFTGKSTIRNLFRYKKRFFMTVIGIGGCMGLMLVGFGLQDSITAIAKNQFVELFTYQASVIVNSDSDEEKTAVLEQAQDFDGMERTLEMFAQNVVLTAGDESMDAILEVPQDASIVDEFFTFRDRVSKESYDFPKDGIAVSEKTAKMLGVSVGDTILVGEENEEGFEVKISIIIENYVQHYIFMDPALYQATWGEAPDYNQILMKYEDISDEYEESLGQMLMNQRGVVGVTFVSDLEAEIDDMLQALNIVIVVLIVSAGLLAFVVLYNLNNINITERKRELATLKVLGFYDMEVAEYVYRENVILTILGIVAGMGIGMVLHQYIIQTVEVDMMMFGRTIFPRSYLYSGLLTLVFSMFVNYMMYYRLKKIDMIESLKSVE</sequence>
<proteinExistence type="predicted"/>